<dbReference type="OrthoDB" id="9794577at2"/>
<evidence type="ECO:0000259" key="17">
    <source>
        <dbReference type="Pfam" id="PF02706"/>
    </source>
</evidence>
<keyword evidence="10" id="KW-0418">Kinase</keyword>
<dbReference type="InterPro" id="IPR027417">
    <property type="entry name" value="P-loop_NTPase"/>
</dbReference>
<dbReference type="EC" id="2.7.10.2" evidence="4"/>
<gene>
    <name evidence="19" type="ORF">SAMN05444377_101388</name>
</gene>
<feature type="transmembrane region" description="Helical" evidence="16">
    <location>
        <begin position="479"/>
        <end position="501"/>
    </location>
</feature>
<keyword evidence="8 16" id="KW-0812">Transmembrane</keyword>
<dbReference type="Pfam" id="PF13614">
    <property type="entry name" value="AAA_31"/>
    <property type="match status" value="1"/>
</dbReference>
<evidence type="ECO:0000313" key="19">
    <source>
        <dbReference type="EMBL" id="SHE83745.1"/>
    </source>
</evidence>
<evidence type="ECO:0000256" key="15">
    <source>
        <dbReference type="ARBA" id="ARBA00051245"/>
    </source>
</evidence>
<dbReference type="STRING" id="1124188.SAMN05444377_101388"/>
<evidence type="ECO:0000256" key="14">
    <source>
        <dbReference type="ARBA" id="ARBA00023137"/>
    </source>
</evidence>
<dbReference type="PANTHER" id="PTHR32309:SF13">
    <property type="entry name" value="FERRIC ENTEROBACTIN TRANSPORT PROTEIN FEPE"/>
    <property type="match status" value="1"/>
</dbReference>
<dbReference type="Proteomes" id="UP000184147">
    <property type="component" value="Unassembled WGS sequence"/>
</dbReference>
<dbReference type="InterPro" id="IPR003856">
    <property type="entry name" value="LPS_length_determ_N"/>
</dbReference>
<keyword evidence="7" id="KW-0808">Transferase</keyword>
<dbReference type="GO" id="GO:0004715">
    <property type="term" value="F:non-membrane spanning protein tyrosine kinase activity"/>
    <property type="evidence" value="ECO:0007669"/>
    <property type="project" value="UniProtKB-EC"/>
</dbReference>
<proteinExistence type="inferred from homology"/>
<feature type="transmembrane region" description="Helical" evidence="16">
    <location>
        <begin position="20"/>
        <end position="39"/>
    </location>
</feature>
<keyword evidence="14" id="KW-0829">Tyrosine-protein kinase</keyword>
<organism evidence="19 20">
    <name type="scientific">Flavobacterium fontis</name>
    <dbReference type="NCBI Taxonomy" id="1124188"/>
    <lineage>
        <taxon>Bacteria</taxon>
        <taxon>Pseudomonadati</taxon>
        <taxon>Bacteroidota</taxon>
        <taxon>Flavobacteriia</taxon>
        <taxon>Flavobacteriales</taxon>
        <taxon>Flavobacteriaceae</taxon>
        <taxon>Flavobacterium</taxon>
    </lineage>
</organism>
<evidence type="ECO:0000256" key="3">
    <source>
        <dbReference type="ARBA" id="ARBA00008883"/>
    </source>
</evidence>
<evidence type="ECO:0000256" key="16">
    <source>
        <dbReference type="SAM" id="Phobius"/>
    </source>
</evidence>
<dbReference type="Gene3D" id="3.40.50.300">
    <property type="entry name" value="P-loop containing nucleotide triphosphate hydrolases"/>
    <property type="match status" value="1"/>
</dbReference>
<comment type="similarity">
    <text evidence="2">Belongs to the CpsD/CapB family.</text>
</comment>
<evidence type="ECO:0000256" key="7">
    <source>
        <dbReference type="ARBA" id="ARBA00022679"/>
    </source>
</evidence>
<sequence>MEGNEIQFKFKEEAFKYLIFWKWIVLSSVVSVLIAYLYLRYVSDIYATQAKIQILDQTNNTFKLPTNSFNIFGDNDKDLENEIELIKSTRILNRVIDSLELHTEVYTKGKIKSIELWDTAPFKIIWGIPTQELYNKSALFTITLKENGYLLDDKPTLYPYNKTNLTQEIPFVVLPKNERKKQKLGEYQIRLKPKNTLLQELSNNLTITKQGTQSNILKLVLKGGNTGKINAVLGALITIFDNDGVKDRQLVFEKTIEFVDDRFQYLFTELDSIEKQKAAYKKSQKISFIEADAGVIMQKSYDSENNIERIDTQLVLADIMLNTINTSKELDLVPVNIGITNDEINGLSNKLNEVILNRNKYISDGGGKTNPIVASLTQQVNAVKGNLRSTIISYKNTLAYQKKELSKIQGLSAKNYNRIPDNEKSLRSIERQQNIKETLYILLLQKREEAAVNLAITNPTIKLIEYPNFTGSPIYPDRALIYGIAFVIGLLIPLLIIYIYFVSNDKIQTKSDLEQHLKLPVIAEIPFVDTNENKLIRLLDRSILSESFRILRTNLSFLLSSQKKRNQVVFVTSSIKGEGKTFVSMNLAITLSSTNKKVVLLGADLRNPQLHSMLNYERKGLKGISNFIFDEKLTLEDILVHGKEMLSKHEFDVIFSGTIPPNPAELLANDRFSALLNILKETYDYIVIDTAPTLLVTDTTVISGLADAILFVTRANFTEKKLFKHILDFQKINPKISFGLIINNVGQNRIYGSNYSYGYNYGYGYGYEKNYSRKLTLKYRVARWFRRK</sequence>
<evidence type="ECO:0000256" key="11">
    <source>
        <dbReference type="ARBA" id="ARBA00022840"/>
    </source>
</evidence>
<keyword evidence="20" id="KW-1185">Reference proteome</keyword>
<accession>A0A1M4WR92</accession>
<reference evidence="19 20" key="1">
    <citation type="submission" date="2016-11" db="EMBL/GenBank/DDBJ databases">
        <authorList>
            <person name="Jaros S."/>
            <person name="Januszkiewicz K."/>
            <person name="Wedrychowicz H."/>
        </authorList>
    </citation>
    <scope>NUCLEOTIDE SEQUENCE [LARGE SCALE GENOMIC DNA]</scope>
    <source>
        <strain evidence="19 20">DSM 25660</strain>
    </source>
</reference>
<dbReference type="CDD" id="cd05387">
    <property type="entry name" value="BY-kinase"/>
    <property type="match status" value="1"/>
</dbReference>
<keyword evidence="12 16" id="KW-1133">Transmembrane helix</keyword>
<evidence type="ECO:0000256" key="8">
    <source>
        <dbReference type="ARBA" id="ARBA00022692"/>
    </source>
</evidence>
<evidence type="ECO:0000256" key="2">
    <source>
        <dbReference type="ARBA" id="ARBA00007316"/>
    </source>
</evidence>
<protein>
    <recommendedName>
        <fullName evidence="4">non-specific protein-tyrosine kinase</fullName>
        <ecNumber evidence="4">2.7.10.2</ecNumber>
    </recommendedName>
</protein>
<dbReference type="GO" id="GO:0005524">
    <property type="term" value="F:ATP binding"/>
    <property type="evidence" value="ECO:0007669"/>
    <property type="project" value="UniProtKB-KW"/>
</dbReference>
<evidence type="ECO:0000256" key="10">
    <source>
        <dbReference type="ARBA" id="ARBA00022777"/>
    </source>
</evidence>
<comment type="similarity">
    <text evidence="3">Belongs to the etk/wzc family.</text>
</comment>
<evidence type="ECO:0000256" key="12">
    <source>
        <dbReference type="ARBA" id="ARBA00022989"/>
    </source>
</evidence>
<comment type="subcellular location">
    <subcellularLocation>
        <location evidence="1">Cell inner membrane</location>
        <topology evidence="1">Multi-pass membrane protein</topology>
    </subcellularLocation>
</comment>
<dbReference type="InterPro" id="IPR050445">
    <property type="entry name" value="Bact_polysacc_biosynth/exp"/>
</dbReference>
<evidence type="ECO:0000256" key="6">
    <source>
        <dbReference type="ARBA" id="ARBA00022519"/>
    </source>
</evidence>
<keyword evidence="5" id="KW-1003">Cell membrane</keyword>
<evidence type="ECO:0000256" key="9">
    <source>
        <dbReference type="ARBA" id="ARBA00022741"/>
    </source>
</evidence>
<dbReference type="NCBIfam" id="TIGR01007">
    <property type="entry name" value="eps_fam"/>
    <property type="match status" value="1"/>
</dbReference>
<keyword evidence="11" id="KW-0067">ATP-binding</keyword>
<evidence type="ECO:0000256" key="1">
    <source>
        <dbReference type="ARBA" id="ARBA00004429"/>
    </source>
</evidence>
<dbReference type="PANTHER" id="PTHR32309">
    <property type="entry name" value="TYROSINE-PROTEIN KINASE"/>
    <property type="match status" value="1"/>
</dbReference>
<dbReference type="Pfam" id="PF02706">
    <property type="entry name" value="Wzz"/>
    <property type="match status" value="1"/>
</dbReference>
<dbReference type="SUPFAM" id="SSF52540">
    <property type="entry name" value="P-loop containing nucleoside triphosphate hydrolases"/>
    <property type="match status" value="1"/>
</dbReference>
<dbReference type="EMBL" id="FQVQ01000001">
    <property type="protein sequence ID" value="SHE83745.1"/>
    <property type="molecule type" value="Genomic_DNA"/>
</dbReference>
<keyword evidence="6" id="KW-0997">Cell inner membrane</keyword>
<evidence type="ECO:0000256" key="5">
    <source>
        <dbReference type="ARBA" id="ARBA00022475"/>
    </source>
</evidence>
<dbReference type="InterPro" id="IPR005702">
    <property type="entry name" value="Wzc-like_C"/>
</dbReference>
<comment type="catalytic activity">
    <reaction evidence="15">
        <text>L-tyrosyl-[protein] + ATP = O-phospho-L-tyrosyl-[protein] + ADP + H(+)</text>
        <dbReference type="Rhea" id="RHEA:10596"/>
        <dbReference type="Rhea" id="RHEA-COMP:10136"/>
        <dbReference type="Rhea" id="RHEA-COMP:20101"/>
        <dbReference type="ChEBI" id="CHEBI:15378"/>
        <dbReference type="ChEBI" id="CHEBI:30616"/>
        <dbReference type="ChEBI" id="CHEBI:46858"/>
        <dbReference type="ChEBI" id="CHEBI:61978"/>
        <dbReference type="ChEBI" id="CHEBI:456216"/>
        <dbReference type="EC" id="2.7.10.2"/>
    </reaction>
</comment>
<evidence type="ECO:0000256" key="13">
    <source>
        <dbReference type="ARBA" id="ARBA00023136"/>
    </source>
</evidence>
<keyword evidence="13 16" id="KW-0472">Membrane</keyword>
<name>A0A1M4WR92_9FLAO</name>
<keyword evidence="9" id="KW-0547">Nucleotide-binding</keyword>
<dbReference type="RefSeq" id="WP_073360948.1">
    <property type="nucleotide sequence ID" value="NZ_FQVQ01000001.1"/>
</dbReference>
<feature type="domain" description="Polysaccharide chain length determinant N-terminal" evidence="17">
    <location>
        <begin position="21"/>
        <end position="99"/>
    </location>
</feature>
<dbReference type="GO" id="GO:0005886">
    <property type="term" value="C:plasma membrane"/>
    <property type="evidence" value="ECO:0007669"/>
    <property type="project" value="UniProtKB-SubCell"/>
</dbReference>
<feature type="domain" description="AAA" evidence="18">
    <location>
        <begin position="576"/>
        <end position="715"/>
    </location>
</feature>
<dbReference type="AlphaFoldDB" id="A0A1M4WR92"/>
<dbReference type="InterPro" id="IPR025669">
    <property type="entry name" value="AAA_dom"/>
</dbReference>
<evidence type="ECO:0000313" key="20">
    <source>
        <dbReference type="Proteomes" id="UP000184147"/>
    </source>
</evidence>
<evidence type="ECO:0000256" key="4">
    <source>
        <dbReference type="ARBA" id="ARBA00011903"/>
    </source>
</evidence>
<evidence type="ECO:0000259" key="18">
    <source>
        <dbReference type="Pfam" id="PF13614"/>
    </source>
</evidence>